<evidence type="ECO:0000256" key="4">
    <source>
        <dbReference type="ARBA" id="ARBA00006247"/>
    </source>
</evidence>
<proteinExistence type="inferred from homology"/>
<comment type="cofactor">
    <cofactor evidence="2">
        <name>Zn(2+)</name>
        <dbReference type="ChEBI" id="CHEBI:29105"/>
    </cofactor>
</comment>
<keyword evidence="10" id="KW-0170">Cobalt</keyword>
<evidence type="ECO:0000256" key="11">
    <source>
        <dbReference type="ARBA" id="ARBA00051301"/>
    </source>
</evidence>
<reference evidence="13 14" key="1">
    <citation type="submission" date="2019-07" db="EMBL/GenBank/DDBJ databases">
        <title>Cryptosporangium phraense sp. nov., isolated from plant litter.</title>
        <authorList>
            <person name="Suriyachadkun C."/>
        </authorList>
    </citation>
    <scope>NUCLEOTIDE SEQUENCE [LARGE SCALE GENOMIC DNA]</scope>
    <source>
        <strain evidence="13 14">A-T 5661</strain>
    </source>
</reference>
<dbReference type="RefSeq" id="WP_142706149.1">
    <property type="nucleotide sequence ID" value="NZ_VIRS01000013.1"/>
</dbReference>
<dbReference type="AlphaFoldDB" id="A0A545AQC5"/>
<gene>
    <name evidence="13" type="ORF">FL583_19685</name>
</gene>
<dbReference type="SUPFAM" id="SSF55031">
    <property type="entry name" value="Bacterial exopeptidase dimerisation domain"/>
    <property type="match status" value="1"/>
</dbReference>
<evidence type="ECO:0000256" key="6">
    <source>
        <dbReference type="ARBA" id="ARBA00016853"/>
    </source>
</evidence>
<name>A0A545AQC5_9ACTN</name>
<dbReference type="Proteomes" id="UP000317982">
    <property type="component" value="Unassembled WGS sequence"/>
</dbReference>
<evidence type="ECO:0000256" key="5">
    <source>
        <dbReference type="ARBA" id="ARBA00011921"/>
    </source>
</evidence>
<keyword evidence="8" id="KW-0378">Hydrolase</keyword>
<dbReference type="InterPro" id="IPR001261">
    <property type="entry name" value="ArgE/DapE_CS"/>
</dbReference>
<evidence type="ECO:0000259" key="12">
    <source>
        <dbReference type="Pfam" id="PF07687"/>
    </source>
</evidence>
<dbReference type="Pfam" id="PF01546">
    <property type="entry name" value="Peptidase_M20"/>
    <property type="match status" value="1"/>
</dbReference>
<dbReference type="InterPro" id="IPR036264">
    <property type="entry name" value="Bact_exopeptidase_dim_dom"/>
</dbReference>
<evidence type="ECO:0000256" key="8">
    <source>
        <dbReference type="ARBA" id="ARBA00022801"/>
    </source>
</evidence>
<keyword evidence="9" id="KW-0862">Zinc</keyword>
<dbReference type="CDD" id="cd08659">
    <property type="entry name" value="M20_ArgE_DapE-like"/>
    <property type="match status" value="1"/>
</dbReference>
<comment type="cofactor">
    <cofactor evidence="1">
        <name>Co(2+)</name>
        <dbReference type="ChEBI" id="CHEBI:48828"/>
    </cofactor>
</comment>
<dbReference type="InterPro" id="IPR002933">
    <property type="entry name" value="Peptidase_M20"/>
</dbReference>
<dbReference type="UniPathway" id="UPA00034">
    <property type="reaction ID" value="UER00021"/>
</dbReference>
<evidence type="ECO:0000313" key="13">
    <source>
        <dbReference type="EMBL" id="TQS43451.1"/>
    </source>
</evidence>
<evidence type="ECO:0000256" key="3">
    <source>
        <dbReference type="ARBA" id="ARBA00005130"/>
    </source>
</evidence>
<evidence type="ECO:0000256" key="7">
    <source>
        <dbReference type="ARBA" id="ARBA00022723"/>
    </source>
</evidence>
<dbReference type="NCBIfam" id="TIGR01910">
    <property type="entry name" value="DapE-ArgE"/>
    <property type="match status" value="1"/>
</dbReference>
<comment type="catalytic activity">
    <reaction evidence="11">
        <text>N-succinyl-(2S,6S)-2,6-diaminopimelate + H2O = (2S,6S)-2,6-diaminopimelate + succinate</text>
        <dbReference type="Rhea" id="RHEA:22608"/>
        <dbReference type="ChEBI" id="CHEBI:15377"/>
        <dbReference type="ChEBI" id="CHEBI:30031"/>
        <dbReference type="ChEBI" id="CHEBI:57609"/>
        <dbReference type="ChEBI" id="CHEBI:58087"/>
        <dbReference type="EC" id="3.5.1.18"/>
    </reaction>
</comment>
<dbReference type="InterPro" id="IPR010182">
    <property type="entry name" value="ArgE/DapE"/>
</dbReference>
<comment type="similarity">
    <text evidence="4">Belongs to the peptidase M20A family.</text>
</comment>
<dbReference type="InParanoid" id="A0A545AQC5"/>
<protein>
    <recommendedName>
        <fullName evidence="6">Probable succinyl-diaminopimelate desuccinylase</fullName>
        <ecNumber evidence="5">3.5.1.18</ecNumber>
    </recommendedName>
</protein>
<dbReference type="EC" id="3.5.1.18" evidence="5"/>
<comment type="caution">
    <text evidence="13">The sequence shown here is derived from an EMBL/GenBank/DDBJ whole genome shotgun (WGS) entry which is preliminary data.</text>
</comment>
<dbReference type="GO" id="GO:0046872">
    <property type="term" value="F:metal ion binding"/>
    <property type="evidence" value="ECO:0007669"/>
    <property type="project" value="UniProtKB-KW"/>
</dbReference>
<evidence type="ECO:0000313" key="14">
    <source>
        <dbReference type="Proteomes" id="UP000317982"/>
    </source>
</evidence>
<keyword evidence="7" id="KW-0479">Metal-binding</keyword>
<evidence type="ECO:0000256" key="2">
    <source>
        <dbReference type="ARBA" id="ARBA00001947"/>
    </source>
</evidence>
<comment type="pathway">
    <text evidence="3">Amino-acid biosynthesis; L-lysine biosynthesis via DAP pathway; LL-2,6-diaminopimelate from (S)-tetrahydrodipicolinate (succinylase route): step 3/3.</text>
</comment>
<dbReference type="SUPFAM" id="SSF53187">
    <property type="entry name" value="Zn-dependent exopeptidases"/>
    <property type="match status" value="1"/>
</dbReference>
<evidence type="ECO:0000256" key="10">
    <source>
        <dbReference type="ARBA" id="ARBA00023285"/>
    </source>
</evidence>
<evidence type="ECO:0000256" key="1">
    <source>
        <dbReference type="ARBA" id="ARBA00001941"/>
    </source>
</evidence>
<feature type="domain" description="Peptidase M20 dimerisation" evidence="12">
    <location>
        <begin position="179"/>
        <end position="285"/>
    </location>
</feature>
<organism evidence="13 14">
    <name type="scientific">Cryptosporangium phraense</name>
    <dbReference type="NCBI Taxonomy" id="2593070"/>
    <lineage>
        <taxon>Bacteria</taxon>
        <taxon>Bacillati</taxon>
        <taxon>Actinomycetota</taxon>
        <taxon>Actinomycetes</taxon>
        <taxon>Cryptosporangiales</taxon>
        <taxon>Cryptosporangiaceae</taxon>
        <taxon>Cryptosporangium</taxon>
    </lineage>
</organism>
<dbReference type="Gene3D" id="3.40.630.10">
    <property type="entry name" value="Zn peptidases"/>
    <property type="match status" value="1"/>
</dbReference>
<evidence type="ECO:0000256" key="9">
    <source>
        <dbReference type="ARBA" id="ARBA00022833"/>
    </source>
</evidence>
<dbReference type="InterPro" id="IPR050072">
    <property type="entry name" value="Peptidase_M20A"/>
</dbReference>
<dbReference type="Gene3D" id="3.30.70.360">
    <property type="match status" value="1"/>
</dbReference>
<dbReference type="OrthoDB" id="7055905at2"/>
<keyword evidence="14" id="KW-1185">Reference proteome</keyword>
<dbReference type="GO" id="GO:0009014">
    <property type="term" value="F:succinyl-diaminopimelate desuccinylase activity"/>
    <property type="evidence" value="ECO:0007669"/>
    <property type="project" value="UniProtKB-EC"/>
</dbReference>
<dbReference type="PANTHER" id="PTHR43808">
    <property type="entry name" value="ACETYLORNITHINE DEACETYLASE"/>
    <property type="match status" value="1"/>
</dbReference>
<dbReference type="GO" id="GO:0009089">
    <property type="term" value="P:lysine biosynthetic process via diaminopimelate"/>
    <property type="evidence" value="ECO:0007669"/>
    <property type="project" value="UniProtKB-UniPathway"/>
</dbReference>
<sequence length="391" mass="40875">MTHDVVLLTQQLVRLRTVNDPEAGTAEAPAAAVVEELMRSFGWPVQVEEVAPGRPNVIAVVDGGGGPGPTLLFEGHTDVVTEGERDTWTVDPYSGDIVDGVLWGRGSADMKSGVAAMIHATRRLQLDGPFPGRIVVAALVDEEGMMLGAKHFARSALAAEVDAAIVCEPEAGEVCTCAKGALRLRVALRGAMAHGAMPHQGRNPILPLASLLAAVAGYERELGERFGEHEHLGRVYLTPTVVQAGRREQGNVIPAEAFVHLDVRSVPGVDHAEVIARVGALASAAGEAHGVTASVEVVDDRPPVEIPADSPIAAAVLGAHQAVTGEPGRIGGVPGTTDGTILFRDASIPSVVYGPGGKWIAHQADEFVAVDEIVTSMNVYTEAARRFLTGE</sequence>
<dbReference type="InterPro" id="IPR011650">
    <property type="entry name" value="Peptidase_M20_dimer"/>
</dbReference>
<accession>A0A545AQC5</accession>
<dbReference type="Pfam" id="PF07687">
    <property type="entry name" value="M20_dimer"/>
    <property type="match status" value="1"/>
</dbReference>
<dbReference type="PROSITE" id="PS00759">
    <property type="entry name" value="ARGE_DAPE_CPG2_2"/>
    <property type="match status" value="1"/>
</dbReference>
<dbReference type="PROSITE" id="PS00758">
    <property type="entry name" value="ARGE_DAPE_CPG2_1"/>
    <property type="match status" value="1"/>
</dbReference>
<dbReference type="EMBL" id="VIRS01000013">
    <property type="protein sequence ID" value="TQS43451.1"/>
    <property type="molecule type" value="Genomic_DNA"/>
</dbReference>